<accession>A0A7W3P5N2</accession>
<protein>
    <recommendedName>
        <fullName evidence="3">Polyketide cyclase / dehydrase and lipid transport</fullName>
    </recommendedName>
</protein>
<name>A0A7W3P5N2_9ACTN</name>
<sequence length="126" mass="13431">MVAPITHSEVFETTLEAAAAIDAIVSRFTSDGLSVERDAPTHAQGKGGSRLSMRLWGVLGPSGGARVPFTFRVQASPDNDGARVSLELKSNEGWYLFRVESLIEPAYQSRFESLVASALEATSSSG</sequence>
<reference evidence="1 2" key="1">
    <citation type="submission" date="2020-07" db="EMBL/GenBank/DDBJ databases">
        <title>Sequencing the genomes of 1000 actinobacteria strains.</title>
        <authorList>
            <person name="Klenk H.-P."/>
        </authorList>
    </citation>
    <scope>NUCLEOTIDE SEQUENCE [LARGE SCALE GENOMIC DNA]</scope>
    <source>
        <strain evidence="1 2">DSM 100723</strain>
    </source>
</reference>
<evidence type="ECO:0008006" key="3">
    <source>
        <dbReference type="Google" id="ProtNLM"/>
    </source>
</evidence>
<comment type="caution">
    <text evidence="1">The sequence shown here is derived from an EMBL/GenBank/DDBJ whole genome shotgun (WGS) entry which is preliminary data.</text>
</comment>
<evidence type="ECO:0000313" key="2">
    <source>
        <dbReference type="Proteomes" id="UP000523079"/>
    </source>
</evidence>
<organism evidence="1 2">
    <name type="scientific">Microlunatus kandeliicorticis</name>
    <dbReference type="NCBI Taxonomy" id="1759536"/>
    <lineage>
        <taxon>Bacteria</taxon>
        <taxon>Bacillati</taxon>
        <taxon>Actinomycetota</taxon>
        <taxon>Actinomycetes</taxon>
        <taxon>Propionibacteriales</taxon>
        <taxon>Propionibacteriaceae</taxon>
        <taxon>Microlunatus</taxon>
    </lineage>
</organism>
<dbReference type="EMBL" id="JACGWT010000002">
    <property type="protein sequence ID" value="MBA8794037.1"/>
    <property type="molecule type" value="Genomic_DNA"/>
</dbReference>
<dbReference type="Proteomes" id="UP000523079">
    <property type="component" value="Unassembled WGS sequence"/>
</dbReference>
<dbReference type="AlphaFoldDB" id="A0A7W3P5N2"/>
<evidence type="ECO:0000313" key="1">
    <source>
        <dbReference type="EMBL" id="MBA8794037.1"/>
    </source>
</evidence>
<proteinExistence type="predicted"/>
<keyword evidence="2" id="KW-1185">Reference proteome</keyword>
<gene>
    <name evidence="1" type="ORF">FHX74_001642</name>
</gene>